<organism evidence="3">
    <name type="scientific">freshwater metagenome</name>
    <dbReference type="NCBI Taxonomy" id="449393"/>
    <lineage>
        <taxon>unclassified sequences</taxon>
        <taxon>metagenomes</taxon>
        <taxon>ecological metagenomes</taxon>
    </lineage>
</organism>
<keyword evidence="1" id="KW-0479">Metal-binding</keyword>
<dbReference type="GO" id="GO:0030973">
    <property type="term" value="F:molybdate ion binding"/>
    <property type="evidence" value="ECO:0007669"/>
    <property type="project" value="TreeGrafter"/>
</dbReference>
<dbReference type="PROSITE" id="PS51257">
    <property type="entry name" value="PROKAR_LIPOPROTEIN"/>
    <property type="match status" value="1"/>
</dbReference>
<dbReference type="GO" id="GO:0015689">
    <property type="term" value="P:molybdate ion transport"/>
    <property type="evidence" value="ECO:0007669"/>
    <property type="project" value="InterPro"/>
</dbReference>
<proteinExistence type="predicted"/>
<dbReference type="GO" id="GO:0046872">
    <property type="term" value="F:metal ion binding"/>
    <property type="evidence" value="ECO:0007669"/>
    <property type="project" value="UniProtKB-KW"/>
</dbReference>
<name>A0A6J6H797_9ZZZZ</name>
<evidence type="ECO:0000313" key="3">
    <source>
        <dbReference type="EMBL" id="CAB4607629.1"/>
    </source>
</evidence>
<dbReference type="SUPFAM" id="SSF53850">
    <property type="entry name" value="Periplasmic binding protein-like II"/>
    <property type="match status" value="1"/>
</dbReference>
<reference evidence="3" key="1">
    <citation type="submission" date="2020-05" db="EMBL/GenBank/DDBJ databases">
        <authorList>
            <person name="Chiriac C."/>
            <person name="Salcher M."/>
            <person name="Ghai R."/>
            <person name="Kavagutti S V."/>
        </authorList>
    </citation>
    <scope>NUCLEOTIDE SEQUENCE</scope>
</reference>
<protein>
    <submittedName>
        <fullName evidence="3">Unannotated protein</fullName>
    </submittedName>
</protein>
<evidence type="ECO:0000256" key="2">
    <source>
        <dbReference type="ARBA" id="ARBA00022729"/>
    </source>
</evidence>
<dbReference type="Pfam" id="PF13531">
    <property type="entry name" value="SBP_bac_11"/>
    <property type="match status" value="1"/>
</dbReference>
<dbReference type="InterPro" id="IPR050682">
    <property type="entry name" value="ModA/WtpA"/>
</dbReference>
<dbReference type="Gene3D" id="3.40.190.10">
    <property type="entry name" value="Periplasmic binding protein-like II"/>
    <property type="match status" value="2"/>
</dbReference>
<dbReference type="PANTHER" id="PTHR30632">
    <property type="entry name" value="MOLYBDATE-BINDING PERIPLASMIC PROTEIN"/>
    <property type="match status" value="1"/>
</dbReference>
<evidence type="ECO:0000256" key="1">
    <source>
        <dbReference type="ARBA" id="ARBA00022723"/>
    </source>
</evidence>
<gene>
    <name evidence="3" type="ORF">UFOPK1874_00217</name>
</gene>
<dbReference type="PIRSF" id="PIRSF004846">
    <property type="entry name" value="ModA"/>
    <property type="match status" value="1"/>
</dbReference>
<dbReference type="EMBL" id="CAEZUX010000010">
    <property type="protein sequence ID" value="CAB4607629.1"/>
    <property type="molecule type" value="Genomic_DNA"/>
</dbReference>
<accession>A0A6J6H797</accession>
<dbReference type="InterPro" id="IPR005950">
    <property type="entry name" value="ModA"/>
</dbReference>
<dbReference type="PANTHER" id="PTHR30632:SF0">
    <property type="entry name" value="SULFATE-BINDING PROTEIN"/>
    <property type="match status" value="1"/>
</dbReference>
<dbReference type="AlphaFoldDB" id="A0A6J6H797"/>
<sequence>MKRFLPLLAVLSVVLAACGGYSETARSETSDGVKCPTGTPTALTILAASSLANAFNEAKEKFLVNQPCVSDITFSFGSSSTLATQIVNGSPADVFVAASQTAMETVTTAGVNEGEPTVFSYNRGEIMISGKSDFVDSVFNVADMRDSANKGIRVGLCVSSAPCGSIADKIIEKSRKISKASDLVRAAFADTEAASAEELVTKIEIGELDAGIVYHSDCFSSERKGLVQCREIPLSLNATTEYAAVALKNSAGAQIFIRFLLSKEVQTLLNEKYGFYNYDQ</sequence>
<keyword evidence="2" id="KW-0732">Signal</keyword>
<dbReference type="NCBIfam" id="TIGR01256">
    <property type="entry name" value="modA"/>
    <property type="match status" value="1"/>
</dbReference>